<dbReference type="AlphaFoldDB" id="A0A090ZFW5"/>
<dbReference type="Pfam" id="PF13321">
    <property type="entry name" value="DUF4084"/>
    <property type="match status" value="1"/>
</dbReference>
<dbReference type="PATRIC" id="fig|1405.8.peg.2514"/>
<keyword evidence="1" id="KW-0812">Transmembrane</keyword>
<evidence type="ECO:0000313" key="6">
    <source>
        <dbReference type="Proteomes" id="UP000264294"/>
    </source>
</evidence>
<dbReference type="Proteomes" id="UP000264294">
    <property type="component" value="Unassembled WGS sequence"/>
</dbReference>
<reference evidence="4 6" key="2">
    <citation type="submission" date="2018-08" db="EMBL/GenBank/DDBJ databases">
        <title>Bacillus clarus sp. nov. strain PS00077A.</title>
        <authorList>
            <person name="Mendez Acevedo M."/>
            <person name="Carroll L."/>
            <person name="Mukherjee M."/>
            <person name="Wiedmann M."/>
            <person name="Kovac J."/>
        </authorList>
    </citation>
    <scope>NUCLEOTIDE SEQUENCE [LARGE SCALE GENOMIC DNA]</scope>
    <source>
        <strain evidence="4 6">PS00077A</strain>
    </source>
</reference>
<dbReference type="EMBL" id="JMQC01000008">
    <property type="protein sequence ID" value="KFN03121.1"/>
    <property type="molecule type" value="Genomic_DNA"/>
</dbReference>
<keyword evidence="1" id="KW-0472">Membrane</keyword>
<gene>
    <name evidence="4" type="ORF">D0U04_08360</name>
    <name evidence="3" type="ORF">DJ93_2330</name>
</gene>
<comment type="caution">
    <text evidence="3">The sequence shown here is derived from an EMBL/GenBank/DDBJ whole genome shotgun (WGS) entry which is preliminary data.</text>
</comment>
<name>A0A090ZFW5_9BACI</name>
<evidence type="ECO:0000313" key="5">
    <source>
        <dbReference type="Proteomes" id="UP000029389"/>
    </source>
</evidence>
<feature type="transmembrane region" description="Helical" evidence="1">
    <location>
        <begin position="22"/>
        <end position="40"/>
    </location>
</feature>
<feature type="transmembrane region" description="Helical" evidence="1">
    <location>
        <begin position="181"/>
        <end position="198"/>
    </location>
</feature>
<feature type="transmembrane region" description="Helical" evidence="1">
    <location>
        <begin position="151"/>
        <end position="169"/>
    </location>
</feature>
<proteinExistence type="predicted"/>
<reference evidence="3 5" key="1">
    <citation type="submission" date="2014-04" db="EMBL/GenBank/DDBJ databases">
        <authorList>
            <person name="Bishop-Lilly K.A."/>
            <person name="Broomall S.M."/>
            <person name="Chain P.S."/>
            <person name="Chertkov O."/>
            <person name="Coyne S.R."/>
            <person name="Daligault H.E."/>
            <person name="Davenport K.W."/>
            <person name="Erkkila T."/>
            <person name="Frey K.G."/>
            <person name="Gibbons H.S."/>
            <person name="Gu W."/>
            <person name="Jaissle J."/>
            <person name="Johnson S.L."/>
            <person name="Koroleva G.I."/>
            <person name="Ladner J.T."/>
            <person name="Lo C.-C."/>
            <person name="Minogue T.D."/>
            <person name="Munk C."/>
            <person name="Palacios G.F."/>
            <person name="Redden C.L."/>
            <person name="Rosenzweig C.N."/>
            <person name="Scholz M.B."/>
            <person name="Teshima H."/>
            <person name="Xu Y."/>
        </authorList>
    </citation>
    <scope>NUCLEOTIDE SEQUENCE [LARGE SCALE GENOMIC DNA]</scope>
    <source>
        <strain evidence="3 5">BHP</strain>
    </source>
</reference>
<evidence type="ECO:0000256" key="1">
    <source>
        <dbReference type="SAM" id="Phobius"/>
    </source>
</evidence>
<feature type="transmembrane region" description="Helical" evidence="1">
    <location>
        <begin position="52"/>
        <end position="76"/>
    </location>
</feature>
<protein>
    <submittedName>
        <fullName evidence="4">DUF4084 domain-containing protein</fullName>
    </submittedName>
</protein>
<feature type="transmembrane region" description="Helical" evidence="1">
    <location>
        <begin position="119"/>
        <end position="139"/>
    </location>
</feature>
<evidence type="ECO:0000259" key="2">
    <source>
        <dbReference type="Pfam" id="PF13321"/>
    </source>
</evidence>
<evidence type="ECO:0000313" key="4">
    <source>
        <dbReference type="EMBL" id="RFT67453.1"/>
    </source>
</evidence>
<evidence type="ECO:0000313" key="3">
    <source>
        <dbReference type="EMBL" id="KFN03121.1"/>
    </source>
</evidence>
<dbReference type="Proteomes" id="UP000029389">
    <property type="component" value="Unassembled WGS sequence"/>
</dbReference>
<keyword evidence="1" id="KW-1133">Transmembrane helix</keyword>
<organism evidence="3 5">
    <name type="scientific">Bacillus clarus</name>
    <dbReference type="NCBI Taxonomy" id="2338372"/>
    <lineage>
        <taxon>Bacteria</taxon>
        <taxon>Bacillati</taxon>
        <taxon>Bacillota</taxon>
        <taxon>Bacilli</taxon>
        <taxon>Bacillales</taxon>
        <taxon>Bacillaceae</taxon>
        <taxon>Bacillus</taxon>
        <taxon>Bacillus cereus group</taxon>
    </lineage>
</organism>
<dbReference type="InterPro" id="IPR025152">
    <property type="entry name" value="DUF4084"/>
</dbReference>
<dbReference type="EMBL" id="QVOD01000007">
    <property type="protein sequence ID" value="RFT67453.1"/>
    <property type="molecule type" value="Genomic_DNA"/>
</dbReference>
<accession>A0A090ZFW5</accession>
<feature type="domain" description="DUF4084" evidence="2">
    <location>
        <begin position="1"/>
        <end position="189"/>
    </location>
</feature>
<keyword evidence="6" id="KW-1185">Reference proteome</keyword>
<sequence>MYIALFSLWLVFIPKSWEGKEIGILFLFCFAAIFSCYCLYKAIKKMRRGDKLFWILILCTCLCGMIMEITLFLHSFSVYNQPIFSYKALPFFIIQYLLLFVGFAIKFIKHYSMRGLAQFSFDSIFIIIMNIYFTLAIILNISSFNEITTDLWGLIGSFIAQSLVTYAVISLYRREQYSSSRIALIIGFFHNTYLWLYTSVPIK</sequence>
<feature type="transmembrane region" description="Helical" evidence="1">
    <location>
        <begin position="88"/>
        <end position="107"/>
    </location>
</feature>